<sequence length="156" mass="16934">MGKRCSNGRLSRKSNLRLASLRTETSEHGSVLHPCATAAPERTAERSTSCSLETTKKQDEAMEVIKVYLLISALGAVVFLSEAISNDDYSGDFEDYNGDLFEFSGDSETQITPITPVNNFRSLPSSAVKHSPQRGAVAKNYSLCLVPAILTLCMKA</sequence>
<reference evidence="1 2" key="1">
    <citation type="submission" date="2021-06" db="EMBL/GenBank/DDBJ databases">
        <authorList>
            <person name="Palmer J.M."/>
        </authorList>
    </citation>
    <scope>NUCLEOTIDE SEQUENCE [LARGE SCALE GENOMIC DNA]</scope>
    <source>
        <strain evidence="1 2">MEX-2019</strain>
        <tissue evidence="1">Muscle</tissue>
    </source>
</reference>
<dbReference type="Proteomes" id="UP001311232">
    <property type="component" value="Unassembled WGS sequence"/>
</dbReference>
<accession>A0AAV9SKB4</accession>
<protein>
    <submittedName>
        <fullName evidence="1">Uncharacterized protein</fullName>
    </submittedName>
</protein>
<keyword evidence="2" id="KW-1185">Reference proteome</keyword>
<proteinExistence type="predicted"/>
<evidence type="ECO:0000313" key="1">
    <source>
        <dbReference type="EMBL" id="KAK5621122.1"/>
    </source>
</evidence>
<dbReference type="AlphaFoldDB" id="A0AAV9SKB4"/>
<comment type="caution">
    <text evidence="1">The sequence shown here is derived from an EMBL/GenBank/DDBJ whole genome shotgun (WGS) entry which is preliminary data.</text>
</comment>
<gene>
    <name evidence="1" type="ORF">CRENBAI_013459</name>
</gene>
<dbReference type="EMBL" id="JAHHUM010000316">
    <property type="protein sequence ID" value="KAK5621122.1"/>
    <property type="molecule type" value="Genomic_DNA"/>
</dbReference>
<name>A0AAV9SKB4_9TELE</name>
<organism evidence="1 2">
    <name type="scientific">Crenichthys baileyi</name>
    <name type="common">White River springfish</name>
    <dbReference type="NCBI Taxonomy" id="28760"/>
    <lineage>
        <taxon>Eukaryota</taxon>
        <taxon>Metazoa</taxon>
        <taxon>Chordata</taxon>
        <taxon>Craniata</taxon>
        <taxon>Vertebrata</taxon>
        <taxon>Euteleostomi</taxon>
        <taxon>Actinopterygii</taxon>
        <taxon>Neopterygii</taxon>
        <taxon>Teleostei</taxon>
        <taxon>Neoteleostei</taxon>
        <taxon>Acanthomorphata</taxon>
        <taxon>Ovalentaria</taxon>
        <taxon>Atherinomorphae</taxon>
        <taxon>Cyprinodontiformes</taxon>
        <taxon>Goodeidae</taxon>
        <taxon>Crenichthys</taxon>
    </lineage>
</organism>
<evidence type="ECO:0000313" key="2">
    <source>
        <dbReference type="Proteomes" id="UP001311232"/>
    </source>
</evidence>